<feature type="transmembrane region" description="Helical" evidence="1">
    <location>
        <begin position="100"/>
        <end position="118"/>
    </location>
</feature>
<keyword evidence="3" id="KW-1185">Reference proteome</keyword>
<accession>A0ABY4T493</accession>
<keyword evidence="1" id="KW-0472">Membrane</keyword>
<keyword evidence="1" id="KW-1133">Transmembrane helix</keyword>
<feature type="transmembrane region" description="Helical" evidence="1">
    <location>
        <begin position="76"/>
        <end position="94"/>
    </location>
</feature>
<proteinExistence type="predicted"/>
<reference evidence="2" key="1">
    <citation type="submission" date="2020-10" db="EMBL/GenBank/DDBJ databases">
        <title>Whole-genome sequence of Luteibacter sp. EIF3.</title>
        <authorList>
            <person name="Friedrich I."/>
            <person name="Hertel R."/>
            <person name="Daniel R."/>
        </authorList>
    </citation>
    <scope>NUCLEOTIDE SEQUENCE</scope>
    <source>
        <strain evidence="2">EIF3</strain>
    </source>
</reference>
<feature type="transmembrane region" description="Helical" evidence="1">
    <location>
        <begin position="12"/>
        <end position="33"/>
    </location>
</feature>
<evidence type="ECO:0000313" key="3">
    <source>
        <dbReference type="Proteomes" id="UP001056681"/>
    </source>
</evidence>
<gene>
    <name evidence="2" type="ORF">IM816_06410</name>
</gene>
<organism evidence="2 3">
    <name type="scientific">Luteibacter flocculans</name>
    <dbReference type="NCBI Taxonomy" id="2780091"/>
    <lineage>
        <taxon>Bacteria</taxon>
        <taxon>Pseudomonadati</taxon>
        <taxon>Pseudomonadota</taxon>
        <taxon>Gammaproteobacteria</taxon>
        <taxon>Lysobacterales</taxon>
        <taxon>Rhodanobacteraceae</taxon>
        <taxon>Luteibacter</taxon>
    </lineage>
</organism>
<dbReference type="Proteomes" id="UP001056681">
    <property type="component" value="Chromosome"/>
</dbReference>
<sequence>MRLKWHQTIARYLLGILYVFGAVDGVLEMGFHIYLTGESELASFHGMLQHTAYFWVFLKGVEAIGGLSLVLNLKPAFGTAILAPITAVLCLFYAFDLHWYYALIVVGALHAILLHAYWPSYRMMFADYPMRRGTASVPMADPLPEAR</sequence>
<dbReference type="RefSeq" id="WP_072320529.1">
    <property type="nucleotide sequence ID" value="NZ_CP063231.1"/>
</dbReference>
<evidence type="ECO:0000256" key="1">
    <source>
        <dbReference type="SAM" id="Phobius"/>
    </source>
</evidence>
<name>A0ABY4T493_9GAMM</name>
<dbReference type="EMBL" id="CP063231">
    <property type="protein sequence ID" value="URL59723.1"/>
    <property type="molecule type" value="Genomic_DNA"/>
</dbReference>
<evidence type="ECO:0008006" key="4">
    <source>
        <dbReference type="Google" id="ProtNLM"/>
    </source>
</evidence>
<keyword evidence="1" id="KW-0812">Transmembrane</keyword>
<feature type="transmembrane region" description="Helical" evidence="1">
    <location>
        <begin position="53"/>
        <end position="71"/>
    </location>
</feature>
<protein>
    <recommendedName>
        <fullName evidence="4">DoxX family protein</fullName>
    </recommendedName>
</protein>
<evidence type="ECO:0000313" key="2">
    <source>
        <dbReference type="EMBL" id="URL59723.1"/>
    </source>
</evidence>